<evidence type="ECO:0000313" key="1">
    <source>
        <dbReference type="EMBL" id="TCK17324.1"/>
    </source>
</evidence>
<protein>
    <submittedName>
        <fullName evidence="1">Uncharacterized protein DUF721</fullName>
    </submittedName>
</protein>
<evidence type="ECO:0000313" key="2">
    <source>
        <dbReference type="Proteomes" id="UP000295707"/>
    </source>
</evidence>
<sequence length="146" mass="16046">MRQNNAFTCAKILGKAELPLLQRARSLQRLEQAALRLLPDDLAAHCSVMNLKNEILILGVPSPAWAARLRFAAPDFTKQLQCQLSLAVTGIEVRVIPETLDIQAVSKKPEGLSMHNATLLAQTAEDVDHPGLREALYRLAAKARES</sequence>
<dbReference type="Pfam" id="PF05258">
    <property type="entry name" value="DciA"/>
    <property type="match status" value="1"/>
</dbReference>
<dbReference type="InterPro" id="IPR007922">
    <property type="entry name" value="DciA-like"/>
</dbReference>
<organism evidence="1 2">
    <name type="scientific">Thiogranum longum</name>
    <dbReference type="NCBI Taxonomy" id="1537524"/>
    <lineage>
        <taxon>Bacteria</taxon>
        <taxon>Pseudomonadati</taxon>
        <taxon>Pseudomonadota</taxon>
        <taxon>Gammaproteobacteria</taxon>
        <taxon>Chromatiales</taxon>
        <taxon>Ectothiorhodospiraceae</taxon>
        <taxon>Thiogranum</taxon>
    </lineage>
</organism>
<dbReference type="EMBL" id="SMFX01000001">
    <property type="protein sequence ID" value="TCK17324.1"/>
    <property type="molecule type" value="Genomic_DNA"/>
</dbReference>
<dbReference type="OrthoDB" id="5794521at2"/>
<keyword evidence="2" id="KW-1185">Reference proteome</keyword>
<accession>A0A4R1H6G6</accession>
<comment type="caution">
    <text evidence="1">The sequence shown here is derived from an EMBL/GenBank/DDBJ whole genome shotgun (WGS) entry which is preliminary data.</text>
</comment>
<name>A0A4R1H6G6_9GAMM</name>
<reference evidence="1 2" key="1">
    <citation type="submission" date="2019-03" db="EMBL/GenBank/DDBJ databases">
        <title>Genomic Encyclopedia of Type Strains, Phase IV (KMG-IV): sequencing the most valuable type-strain genomes for metagenomic binning, comparative biology and taxonomic classification.</title>
        <authorList>
            <person name="Goeker M."/>
        </authorList>
    </citation>
    <scope>NUCLEOTIDE SEQUENCE [LARGE SCALE GENOMIC DNA]</scope>
    <source>
        <strain evidence="1 2">DSM 19610</strain>
    </source>
</reference>
<proteinExistence type="predicted"/>
<dbReference type="Proteomes" id="UP000295707">
    <property type="component" value="Unassembled WGS sequence"/>
</dbReference>
<gene>
    <name evidence="1" type="ORF">DFR30_0552</name>
</gene>
<dbReference type="RefSeq" id="WP_132971206.1">
    <property type="nucleotide sequence ID" value="NZ_SMFX01000001.1"/>
</dbReference>
<dbReference type="AlphaFoldDB" id="A0A4R1H6G6"/>